<dbReference type="EMBL" id="JXQK01000031">
    <property type="protein sequence ID" value="KIP64146.1"/>
    <property type="molecule type" value="Genomic_DNA"/>
</dbReference>
<dbReference type="GeneID" id="93484705"/>
<accession>A0A0D0IVX0</accession>
<dbReference type="Pfam" id="PF03793">
    <property type="entry name" value="PASTA"/>
    <property type="match status" value="1"/>
</dbReference>
<dbReference type="GO" id="GO:0071555">
    <property type="term" value="P:cell wall organization"/>
    <property type="evidence" value="ECO:0007669"/>
    <property type="project" value="TreeGrafter"/>
</dbReference>
<keyword evidence="2" id="KW-0378">Hydrolase</keyword>
<dbReference type="Gene3D" id="3.30.450.330">
    <property type="match status" value="1"/>
</dbReference>
<dbReference type="GO" id="GO:0005886">
    <property type="term" value="C:plasma membrane"/>
    <property type="evidence" value="ECO:0007669"/>
    <property type="project" value="TreeGrafter"/>
</dbReference>
<dbReference type="InterPro" id="IPR005311">
    <property type="entry name" value="PBP_dimer"/>
</dbReference>
<evidence type="ECO:0000259" key="5">
    <source>
        <dbReference type="PROSITE" id="PS51178"/>
    </source>
</evidence>
<keyword evidence="4" id="KW-1133">Transmembrane helix</keyword>
<name>A0A0D0IVX0_9BACT</name>
<comment type="caution">
    <text evidence="6">The sequence shown here is derived from an EMBL/GenBank/DDBJ whole genome shotgun (WGS) entry which is preliminary data.</text>
</comment>
<dbReference type="Pfam" id="PF03717">
    <property type="entry name" value="PBP_dimer"/>
    <property type="match status" value="1"/>
</dbReference>
<keyword evidence="2" id="KW-0121">Carboxypeptidase</keyword>
<dbReference type="SUPFAM" id="SSF56519">
    <property type="entry name" value="Penicillin binding protein dimerisation domain"/>
    <property type="match status" value="1"/>
</dbReference>
<dbReference type="AlphaFoldDB" id="A0A0D0IVX0"/>
<gene>
    <name evidence="6" type="ORF">ST44_02765</name>
</gene>
<keyword evidence="2" id="KW-0645">Protease</keyword>
<proteinExistence type="predicted"/>
<dbReference type="PANTHER" id="PTHR30627">
    <property type="entry name" value="PEPTIDOGLYCAN D,D-TRANSPEPTIDASE"/>
    <property type="match status" value="1"/>
</dbReference>
<dbReference type="OrthoDB" id="9804124at2"/>
<evidence type="ECO:0000256" key="1">
    <source>
        <dbReference type="ARBA" id="ARBA00004370"/>
    </source>
</evidence>
<evidence type="ECO:0000256" key="3">
    <source>
        <dbReference type="ARBA" id="ARBA00023136"/>
    </source>
</evidence>
<dbReference type="STRING" id="1602171.ST44_02765"/>
<evidence type="ECO:0000313" key="6">
    <source>
        <dbReference type="EMBL" id="KIP64146.1"/>
    </source>
</evidence>
<dbReference type="PROSITE" id="PS51178">
    <property type="entry name" value="PASTA"/>
    <property type="match status" value="1"/>
</dbReference>
<keyword evidence="3 4" id="KW-0472">Membrane</keyword>
<dbReference type="InterPro" id="IPR005543">
    <property type="entry name" value="PASTA_dom"/>
</dbReference>
<keyword evidence="7" id="KW-1185">Reference proteome</keyword>
<dbReference type="InterPro" id="IPR050515">
    <property type="entry name" value="Beta-lactam/transpept"/>
</dbReference>
<dbReference type="Proteomes" id="UP000032046">
    <property type="component" value="Unassembled WGS sequence"/>
</dbReference>
<dbReference type="SUPFAM" id="SSF56601">
    <property type="entry name" value="beta-lactamase/transpeptidase-like"/>
    <property type="match status" value="1"/>
</dbReference>
<dbReference type="InterPro" id="IPR036138">
    <property type="entry name" value="PBP_dimer_sf"/>
</dbReference>
<feature type="domain" description="PASTA" evidence="5">
    <location>
        <begin position="660"/>
        <end position="719"/>
    </location>
</feature>
<comment type="subcellular location">
    <subcellularLocation>
        <location evidence="1">Membrane</location>
    </subcellularLocation>
</comment>
<evidence type="ECO:0000256" key="4">
    <source>
        <dbReference type="SAM" id="Phobius"/>
    </source>
</evidence>
<dbReference type="GO" id="GO:0004180">
    <property type="term" value="F:carboxypeptidase activity"/>
    <property type="evidence" value="ECO:0007669"/>
    <property type="project" value="UniProtKB-KW"/>
</dbReference>
<organism evidence="6 7">
    <name type="scientific">Prevotella pectinovora</name>
    <dbReference type="NCBI Taxonomy" id="1602169"/>
    <lineage>
        <taxon>Bacteria</taxon>
        <taxon>Pseudomonadati</taxon>
        <taxon>Bacteroidota</taxon>
        <taxon>Bacteroidia</taxon>
        <taxon>Bacteroidales</taxon>
        <taxon>Prevotellaceae</taxon>
        <taxon>Prevotella</taxon>
    </lineage>
</organism>
<dbReference type="PANTHER" id="PTHR30627:SF1">
    <property type="entry name" value="PEPTIDOGLYCAN D,D-TRANSPEPTIDASE FTSI"/>
    <property type="match status" value="1"/>
</dbReference>
<dbReference type="Gene3D" id="3.90.1310.10">
    <property type="entry name" value="Penicillin-binding protein 2a (Domain 2)"/>
    <property type="match status" value="1"/>
</dbReference>
<dbReference type="Gene3D" id="3.40.710.10">
    <property type="entry name" value="DD-peptidase/beta-lactamase superfamily"/>
    <property type="match status" value="1"/>
</dbReference>
<feature type="transmembrane region" description="Helical" evidence="4">
    <location>
        <begin position="18"/>
        <end position="37"/>
    </location>
</feature>
<evidence type="ECO:0000313" key="7">
    <source>
        <dbReference type="Proteomes" id="UP000032046"/>
    </source>
</evidence>
<dbReference type="InterPro" id="IPR012338">
    <property type="entry name" value="Beta-lactam/transpept-like"/>
</dbReference>
<dbReference type="SUPFAM" id="SSF54184">
    <property type="entry name" value="Penicillin-binding protein 2x (pbp-2x), c-terminal domain"/>
    <property type="match status" value="1"/>
</dbReference>
<dbReference type="InterPro" id="IPR001460">
    <property type="entry name" value="PCN-bd_Tpept"/>
</dbReference>
<protein>
    <submittedName>
        <fullName evidence="6">Penicillin-binding protein</fullName>
    </submittedName>
</protein>
<dbReference type="Pfam" id="PF00905">
    <property type="entry name" value="Transpeptidase"/>
    <property type="match status" value="1"/>
</dbReference>
<reference evidence="6 7" key="1">
    <citation type="submission" date="2015-01" db="EMBL/GenBank/DDBJ databases">
        <title>Comparative genomics of non-oral Prevotella species.</title>
        <authorList>
            <person name="Accetto T."/>
            <person name="Nograsek B."/>
            <person name="Avgustin G."/>
        </authorList>
    </citation>
    <scope>NUCLEOTIDE SEQUENCE [LARGE SCALE GENOMIC DNA]</scope>
    <source>
        <strain evidence="6 7">P5-119</strain>
    </source>
</reference>
<evidence type="ECO:0000256" key="2">
    <source>
        <dbReference type="ARBA" id="ARBA00022645"/>
    </source>
</evidence>
<dbReference type="RefSeq" id="WP_022316035.1">
    <property type="nucleotide sequence ID" value="NZ_JAXJLY010000093.1"/>
</dbReference>
<dbReference type="GO" id="GO:0008658">
    <property type="term" value="F:penicillin binding"/>
    <property type="evidence" value="ECO:0007669"/>
    <property type="project" value="InterPro"/>
</dbReference>
<dbReference type="CDD" id="cd06575">
    <property type="entry name" value="PASTA_Pbp2x-like_2"/>
    <property type="match status" value="1"/>
</dbReference>
<sequence length="719" mass="79896">MNTNRQQNLAKSVKRYRIIAWIAVLICLLIIGKVVYVGTLKREYWMKVAEQKKVKEKPEPAERGNILSCDGRLLSGTLPEYDLIIDFSVCQEWRDSMWRADFPKICAGLHRIFPDKSEEYFRDRLQEGYDKKNKSWRIIKRKATFEEMTEVKRLPVFREPRLRGGFHEVEHTTRKKPFGSLASRTIGDLIWNGQPKCGLEQSFNKYLSGTPGKKRIRKVFDKTIPEIIVPPVAGCDIITTIDVGMQDLCERALLEKLKEINGNVGVAIVMEVSTGDIKAMVNMSKLASGDYAEIKNNAVSDLLEPGSVFKTASIMVALDDGVVDTTYMVDTGGGVWDMYGAKMRDHNWSSGGYQTISLPRTLEVSSNIGVSRIIDRYYGKNPEKFVEGLRRIGMGAPLNLPFKGAGKAQIRMPKKNKRGQYTNWYGTTLPWMSIGYETQVPPIYTLTFYNAIANNGKMVAPRFVKSVVKDGQVVKDFPTVVVKEKICKEKTLKEMQTILYHVVSQGLGKAAGSESFKVAGKTGTAQISKGRSGYKSGPMNYLVSFAGYFPADAPRYSCIVCIQKPGLPASGGRQSGAVFHKISEGIMAQSLKLLASDARTPDALLTPEVKNGNMLAADYVLAHLGVKTNEGWNGSYANGNPIWGKAESNNRMVTLTKGKAYAKNLMPDVIGMGARDAVYITETRGLKVTIYGRGKVYEQSIAAGSKIRKGQRCVIKLRN</sequence>
<keyword evidence="4" id="KW-0812">Transmembrane</keyword>